<dbReference type="SUPFAM" id="SSF51197">
    <property type="entry name" value="Clavaminate synthase-like"/>
    <property type="match status" value="1"/>
</dbReference>
<sequence>MKHISGFVSLIILNCFKVKNKSGDLIAAPPVKGTFICNIGDMLKILSNGHYESIVHRVINNTSKYRVCVAYFYEPKFDVSAEPLDVCVRNTDGMKKFEGAVYGKHMVNKVTNNFVMQSLNYLCI</sequence>
<dbReference type="SMR" id="A0A314KZT3"/>
<proteinExistence type="predicted"/>
<evidence type="ECO:0000313" key="3">
    <source>
        <dbReference type="Proteomes" id="UP000187609"/>
    </source>
</evidence>
<dbReference type="InterPro" id="IPR050231">
    <property type="entry name" value="Iron_ascorbate_oxido_reductase"/>
</dbReference>
<dbReference type="AlphaFoldDB" id="A0A314KZT3"/>
<keyword evidence="3" id="KW-1185">Reference proteome</keyword>
<organism evidence="2 3">
    <name type="scientific">Nicotiana attenuata</name>
    <name type="common">Coyote tobacco</name>
    <dbReference type="NCBI Taxonomy" id="49451"/>
    <lineage>
        <taxon>Eukaryota</taxon>
        <taxon>Viridiplantae</taxon>
        <taxon>Streptophyta</taxon>
        <taxon>Embryophyta</taxon>
        <taxon>Tracheophyta</taxon>
        <taxon>Spermatophyta</taxon>
        <taxon>Magnoliopsida</taxon>
        <taxon>eudicotyledons</taxon>
        <taxon>Gunneridae</taxon>
        <taxon>Pentapetalae</taxon>
        <taxon>asterids</taxon>
        <taxon>lamiids</taxon>
        <taxon>Solanales</taxon>
        <taxon>Solanaceae</taxon>
        <taxon>Nicotianoideae</taxon>
        <taxon>Nicotianeae</taxon>
        <taxon>Nicotiana</taxon>
    </lineage>
</organism>
<dbReference type="Proteomes" id="UP000187609">
    <property type="component" value="Unassembled WGS sequence"/>
</dbReference>
<evidence type="ECO:0000313" key="2">
    <source>
        <dbReference type="EMBL" id="OIT34813.1"/>
    </source>
</evidence>
<dbReference type="Gene3D" id="2.60.120.330">
    <property type="entry name" value="B-lactam Antibiotic, Isopenicillin N Synthase, Chain"/>
    <property type="match status" value="1"/>
</dbReference>
<dbReference type="Pfam" id="PF03171">
    <property type="entry name" value="2OG-FeII_Oxy"/>
    <property type="match status" value="1"/>
</dbReference>
<accession>A0A314KZT3</accession>
<dbReference type="Gramene" id="OIT34813">
    <property type="protein sequence ID" value="OIT34813"/>
    <property type="gene ID" value="A4A49_34148"/>
</dbReference>
<evidence type="ECO:0000259" key="1">
    <source>
        <dbReference type="Pfam" id="PF03171"/>
    </source>
</evidence>
<keyword evidence="2" id="KW-0560">Oxidoreductase</keyword>
<name>A0A314KZT3_NICAT</name>
<dbReference type="InterPro" id="IPR044861">
    <property type="entry name" value="IPNS-like_FE2OG_OXY"/>
</dbReference>
<feature type="domain" description="Isopenicillin N synthase-like Fe(2+) 2OG dioxygenase" evidence="1">
    <location>
        <begin position="16"/>
        <end position="75"/>
    </location>
</feature>
<reference evidence="2" key="1">
    <citation type="submission" date="2016-11" db="EMBL/GenBank/DDBJ databases">
        <title>The genome of Nicotiana attenuata.</title>
        <authorList>
            <person name="Xu S."/>
            <person name="Brockmoeller T."/>
            <person name="Gaquerel E."/>
            <person name="Navarro A."/>
            <person name="Kuhl H."/>
            <person name="Gase K."/>
            <person name="Ling Z."/>
            <person name="Zhou W."/>
            <person name="Kreitzer C."/>
            <person name="Stanke M."/>
            <person name="Tang H."/>
            <person name="Lyons E."/>
            <person name="Pandey P."/>
            <person name="Pandey S.P."/>
            <person name="Timmermann B."/>
            <person name="Baldwin I.T."/>
        </authorList>
    </citation>
    <scope>NUCLEOTIDE SEQUENCE [LARGE SCALE GENOMIC DNA]</scope>
    <source>
        <strain evidence="2">UT</strain>
    </source>
</reference>
<dbReference type="OrthoDB" id="288590at2759"/>
<dbReference type="InterPro" id="IPR027443">
    <property type="entry name" value="IPNS-like_sf"/>
</dbReference>
<dbReference type="STRING" id="49451.A0A314KZT3"/>
<dbReference type="KEGG" id="nau:109244195"/>
<protein>
    <submittedName>
        <fullName evidence="2">2-oxoglutarate-dependent dioxygenase</fullName>
    </submittedName>
</protein>
<keyword evidence="2" id="KW-0223">Dioxygenase</keyword>
<gene>
    <name evidence="2" type="ORF">A4A49_34148</name>
</gene>
<comment type="caution">
    <text evidence="2">The sequence shown here is derived from an EMBL/GenBank/DDBJ whole genome shotgun (WGS) entry which is preliminary data.</text>
</comment>
<dbReference type="EMBL" id="MJEQ01000652">
    <property type="protein sequence ID" value="OIT34813.1"/>
    <property type="molecule type" value="Genomic_DNA"/>
</dbReference>
<dbReference type="PANTHER" id="PTHR47990">
    <property type="entry name" value="2-OXOGLUTARATE (2OG) AND FE(II)-DEPENDENT OXYGENASE SUPERFAMILY PROTEIN-RELATED"/>
    <property type="match status" value="1"/>
</dbReference>
<dbReference type="GO" id="GO:0051213">
    <property type="term" value="F:dioxygenase activity"/>
    <property type="evidence" value="ECO:0007669"/>
    <property type="project" value="UniProtKB-KW"/>
</dbReference>